<dbReference type="Proteomes" id="UP000594638">
    <property type="component" value="Unassembled WGS sequence"/>
</dbReference>
<accession>A0A8S0PH53</accession>
<sequence length="160" mass="18272">MTQPNKMKALKALVNKNTSVYHIEKEEIGAAQDKFSFQKEERQKRIFAGDDSSDEASDAFKDKEASTKKLRSISGDDLGNSFPQDAILRSEHDNDLESDDDDAASEDSEDDEDGNQDDKTQSLKVWEQSDDNNGKVIQKMEEVKMKKKKKKKMISAFMWR</sequence>
<dbReference type="AlphaFoldDB" id="A0A8S0PH53"/>
<feature type="region of interest" description="Disordered" evidence="1">
    <location>
        <begin position="39"/>
        <end position="145"/>
    </location>
</feature>
<evidence type="ECO:0000256" key="1">
    <source>
        <dbReference type="SAM" id="MobiDB-lite"/>
    </source>
</evidence>
<feature type="compositionally biased region" description="Acidic residues" evidence="1">
    <location>
        <begin position="96"/>
        <end position="115"/>
    </location>
</feature>
<proteinExistence type="predicted"/>
<protein>
    <submittedName>
        <fullName evidence="2">Nucleolar 14</fullName>
    </submittedName>
</protein>
<evidence type="ECO:0000313" key="2">
    <source>
        <dbReference type="EMBL" id="CAA2952042.1"/>
    </source>
</evidence>
<dbReference type="EMBL" id="CACTIH010000080">
    <property type="protein sequence ID" value="CAA2952042.1"/>
    <property type="molecule type" value="Genomic_DNA"/>
</dbReference>
<dbReference type="Gramene" id="OE9A062896T1">
    <property type="protein sequence ID" value="OE9A062896C1"/>
    <property type="gene ID" value="OE9A062896"/>
</dbReference>
<dbReference type="OrthoDB" id="441771at2759"/>
<name>A0A8S0PH53_OLEEU</name>
<evidence type="ECO:0000313" key="3">
    <source>
        <dbReference type="Proteomes" id="UP000594638"/>
    </source>
</evidence>
<organism evidence="2 3">
    <name type="scientific">Olea europaea subsp. europaea</name>
    <dbReference type="NCBI Taxonomy" id="158383"/>
    <lineage>
        <taxon>Eukaryota</taxon>
        <taxon>Viridiplantae</taxon>
        <taxon>Streptophyta</taxon>
        <taxon>Embryophyta</taxon>
        <taxon>Tracheophyta</taxon>
        <taxon>Spermatophyta</taxon>
        <taxon>Magnoliopsida</taxon>
        <taxon>eudicotyledons</taxon>
        <taxon>Gunneridae</taxon>
        <taxon>Pentapetalae</taxon>
        <taxon>asterids</taxon>
        <taxon>lamiids</taxon>
        <taxon>Lamiales</taxon>
        <taxon>Oleaceae</taxon>
        <taxon>Oleeae</taxon>
        <taxon>Olea</taxon>
    </lineage>
</organism>
<comment type="caution">
    <text evidence="2">The sequence shown here is derived from an EMBL/GenBank/DDBJ whole genome shotgun (WGS) entry which is preliminary data.</text>
</comment>
<gene>
    <name evidence="2" type="ORF">OLEA9_A062896</name>
</gene>
<feature type="compositionally biased region" description="Basic and acidic residues" evidence="1">
    <location>
        <begin position="39"/>
        <end position="48"/>
    </location>
</feature>
<feature type="compositionally biased region" description="Basic and acidic residues" evidence="1">
    <location>
        <begin position="58"/>
        <end position="67"/>
    </location>
</feature>
<keyword evidence="3" id="KW-1185">Reference proteome</keyword>
<reference evidence="2 3" key="1">
    <citation type="submission" date="2019-12" db="EMBL/GenBank/DDBJ databases">
        <authorList>
            <person name="Alioto T."/>
            <person name="Alioto T."/>
            <person name="Gomez Garrido J."/>
        </authorList>
    </citation>
    <scope>NUCLEOTIDE SEQUENCE [LARGE SCALE GENOMIC DNA]</scope>
</reference>